<comment type="caution">
    <text evidence="1">The sequence shown here is derived from an EMBL/GenBank/DDBJ whole genome shotgun (WGS) entry which is preliminary data.</text>
</comment>
<gene>
    <name evidence="1" type="ORF">AN168_08960</name>
</gene>
<evidence type="ECO:0000313" key="1">
    <source>
        <dbReference type="EMBL" id="KPL94633.1"/>
    </source>
</evidence>
<accession>A0A837NVX3</accession>
<organism evidence="1 2">
    <name type="scientific">Vibrio splendidus</name>
    <dbReference type="NCBI Taxonomy" id="29497"/>
    <lineage>
        <taxon>Bacteria</taxon>
        <taxon>Pseudomonadati</taxon>
        <taxon>Pseudomonadota</taxon>
        <taxon>Gammaproteobacteria</taxon>
        <taxon>Vibrionales</taxon>
        <taxon>Vibrionaceae</taxon>
        <taxon>Vibrio</taxon>
    </lineage>
</organism>
<dbReference type="RefSeq" id="WP_054546858.1">
    <property type="nucleotide sequence ID" value="NZ_LIZK01000003.1"/>
</dbReference>
<reference evidence="1 2" key="1">
    <citation type="submission" date="2015-08" db="EMBL/GenBank/DDBJ databases">
        <title>Draft Genome Sequence of Vibrio splendidus UCD-SED7.</title>
        <authorList>
            <person name="Lee R.D."/>
            <person name="Lang J.M."/>
            <person name="Coil D.A."/>
            <person name="Jospin G."/>
            <person name="Eisen J.A."/>
        </authorList>
    </citation>
    <scope>NUCLEOTIDE SEQUENCE [LARGE SCALE GENOMIC DNA]</scope>
    <source>
        <strain evidence="1 2">UCD-SED7</strain>
    </source>
</reference>
<protein>
    <submittedName>
        <fullName evidence="1">Uncharacterized protein</fullName>
    </submittedName>
</protein>
<dbReference type="AlphaFoldDB" id="A0A837NVX3"/>
<dbReference type="EMBL" id="LIZK01000003">
    <property type="protein sequence ID" value="KPL94633.1"/>
    <property type="molecule type" value="Genomic_DNA"/>
</dbReference>
<name>A0A837NVX3_VIBSP</name>
<evidence type="ECO:0000313" key="2">
    <source>
        <dbReference type="Proteomes" id="UP000050463"/>
    </source>
</evidence>
<proteinExistence type="predicted"/>
<sequence>MAEKRLKLELIVIECFEISVWLKKQENYYFFGGDETIEQSPMAKIEALNAIYFEELDEQVDSLSNAEMYYRSFLVEGAKLKLQKDLNAPPLEHLDKTGDVYSKLITERDSLVQAARRLMKTLSAP</sequence>
<dbReference type="Proteomes" id="UP000050463">
    <property type="component" value="Unassembled WGS sequence"/>
</dbReference>